<evidence type="ECO:0000256" key="4">
    <source>
        <dbReference type="ARBA" id="ARBA00022833"/>
    </source>
</evidence>
<dbReference type="Gene3D" id="3.90.180.10">
    <property type="entry name" value="Medium-chain alcohol dehydrogenases, catalytic domain"/>
    <property type="match status" value="1"/>
</dbReference>
<dbReference type="OrthoDB" id="9809185at2"/>
<dbReference type="GO" id="GO:0016491">
    <property type="term" value="F:oxidoreductase activity"/>
    <property type="evidence" value="ECO:0007669"/>
    <property type="project" value="UniProtKB-KW"/>
</dbReference>
<feature type="domain" description="Alcohol dehydrogenase-like N-terminal" evidence="6">
    <location>
        <begin position="24"/>
        <end position="133"/>
    </location>
</feature>
<gene>
    <name evidence="7" type="ORF">Rsw2DRAFT_1194</name>
</gene>
<evidence type="ECO:0000259" key="6">
    <source>
        <dbReference type="Pfam" id="PF08240"/>
    </source>
</evidence>
<dbReference type="eggNOG" id="COG1063">
    <property type="taxonomic scope" value="Bacteria"/>
</dbReference>
<evidence type="ECO:0000256" key="5">
    <source>
        <dbReference type="ARBA" id="ARBA00023002"/>
    </source>
</evidence>
<dbReference type="STRING" id="371731.Rsw2DRAFT_1194"/>
<dbReference type="PROSITE" id="PS00059">
    <property type="entry name" value="ADH_ZINC"/>
    <property type="match status" value="1"/>
</dbReference>
<name>C8RZG6_9RHOB</name>
<dbReference type="PANTHER" id="PTHR43161">
    <property type="entry name" value="SORBITOL DEHYDROGENASE"/>
    <property type="match status" value="1"/>
</dbReference>
<dbReference type="RefSeq" id="WP_008029050.1">
    <property type="nucleotide sequence ID" value="NZ_ACYY01000006.1"/>
</dbReference>
<dbReference type="Gene3D" id="3.40.50.720">
    <property type="entry name" value="NAD(P)-binding Rossmann-like Domain"/>
    <property type="match status" value="1"/>
</dbReference>
<comment type="similarity">
    <text evidence="2">Belongs to the zinc-containing alcohol dehydrogenase family.</text>
</comment>
<keyword evidence="8" id="KW-1185">Reference proteome</keyword>
<dbReference type="InterPro" id="IPR002328">
    <property type="entry name" value="ADH_Zn_CS"/>
</dbReference>
<comment type="cofactor">
    <cofactor evidence="1">
        <name>Zn(2+)</name>
        <dbReference type="ChEBI" id="CHEBI:29105"/>
    </cofactor>
</comment>
<accession>C8RZG6</accession>
<evidence type="ECO:0000256" key="1">
    <source>
        <dbReference type="ARBA" id="ARBA00001947"/>
    </source>
</evidence>
<keyword evidence="5" id="KW-0560">Oxidoreductase</keyword>
<dbReference type="InterPro" id="IPR013154">
    <property type="entry name" value="ADH-like_N"/>
</dbReference>
<evidence type="ECO:0000313" key="7">
    <source>
        <dbReference type="EMBL" id="EEW25763.1"/>
    </source>
</evidence>
<dbReference type="Proteomes" id="UP000010121">
    <property type="component" value="Unassembled WGS sequence"/>
</dbReference>
<evidence type="ECO:0000256" key="3">
    <source>
        <dbReference type="ARBA" id="ARBA00022723"/>
    </source>
</evidence>
<keyword evidence="4" id="KW-0862">Zinc</keyword>
<dbReference type="SUPFAM" id="SSF50129">
    <property type="entry name" value="GroES-like"/>
    <property type="match status" value="1"/>
</dbReference>
<comment type="caution">
    <text evidence="7">The sequence shown here is derived from an EMBL/GenBank/DDBJ whole genome shotgun (WGS) entry which is preliminary data.</text>
</comment>
<dbReference type="GO" id="GO:0008270">
    <property type="term" value="F:zinc ion binding"/>
    <property type="evidence" value="ECO:0007669"/>
    <property type="project" value="InterPro"/>
</dbReference>
<protein>
    <submittedName>
        <fullName evidence="7">Alcohol dehydrogenase GroES domain protein</fullName>
    </submittedName>
</protein>
<dbReference type="InterPro" id="IPR011032">
    <property type="entry name" value="GroES-like_sf"/>
</dbReference>
<keyword evidence="3" id="KW-0479">Metal-binding</keyword>
<reference evidence="7 8" key="1">
    <citation type="submission" date="2009-08" db="EMBL/GenBank/DDBJ databases">
        <title>The draft genome of Rhodobacter sp. SW2.</title>
        <authorList>
            <consortium name="US DOE Joint Genome Institute (JGI-PGF)"/>
            <person name="Lucas S."/>
            <person name="Copeland A."/>
            <person name="Lapidus A."/>
            <person name="Glavina del Rio T."/>
            <person name="Tice H."/>
            <person name="Bruce D."/>
            <person name="Goodwin L."/>
            <person name="Pitluck S."/>
            <person name="Larimer F."/>
            <person name="Land M.L."/>
            <person name="Hauser L."/>
            <person name="Emerson D."/>
        </authorList>
    </citation>
    <scope>NUCLEOTIDE SEQUENCE [LARGE SCALE GENOMIC DNA]</scope>
    <source>
        <strain evidence="7 8">SW2</strain>
    </source>
</reference>
<evidence type="ECO:0000256" key="2">
    <source>
        <dbReference type="ARBA" id="ARBA00008072"/>
    </source>
</evidence>
<sequence>MRAVRLHGVGDLRLEQVPEAPAPGPGEVRLRVTAAGICGSDLHNFRTGLWISRAPVTAGHEFAGVILALGAGVTGLAPGDAVAVDSRVTCGACRNCREGRGQICSRMGFVGEVIEGGFAESVTLPARLVLKAPVGVEPRHLAMAEPLAVALHALNRLALPAGAPLLVAGCGSIGGFAALLAARAGHPLLLADRNTARAALVAAVTGGRVVELTAAGLGDAPPRHVIEATGAAPVIAALPGLMAGGGAIALVGISHGALPLDPNLLVEREIALLGCHAFGEELPQVLAMLPDLAADLTRLIDAEVPLEGVVAAYGRLLAGEARGLKTLILPQP</sequence>
<evidence type="ECO:0000313" key="8">
    <source>
        <dbReference type="Proteomes" id="UP000010121"/>
    </source>
</evidence>
<dbReference type="Pfam" id="PF08240">
    <property type="entry name" value="ADH_N"/>
    <property type="match status" value="1"/>
</dbReference>
<dbReference type="AlphaFoldDB" id="C8RZG6"/>
<proteinExistence type="inferred from homology"/>
<dbReference type="SUPFAM" id="SSF51735">
    <property type="entry name" value="NAD(P)-binding Rossmann-fold domains"/>
    <property type="match status" value="1"/>
</dbReference>
<dbReference type="InterPro" id="IPR036291">
    <property type="entry name" value="NAD(P)-bd_dom_sf"/>
</dbReference>
<organism evidence="7 8">
    <name type="scientific">Rhodobacter ferrooxidans</name>
    <dbReference type="NCBI Taxonomy" id="371731"/>
    <lineage>
        <taxon>Bacteria</taxon>
        <taxon>Pseudomonadati</taxon>
        <taxon>Pseudomonadota</taxon>
        <taxon>Alphaproteobacteria</taxon>
        <taxon>Rhodobacterales</taxon>
        <taxon>Rhodobacter group</taxon>
        <taxon>Rhodobacter</taxon>
    </lineage>
</organism>
<dbReference type="EMBL" id="ACYY01000006">
    <property type="protein sequence ID" value="EEW25763.1"/>
    <property type="molecule type" value="Genomic_DNA"/>
</dbReference>